<sequence length="150" mass="17762">MESKEHLKKISKIKLIVMSLSTVLPILLLVFFELPFFQDQLVVYKDLVVLRYFIFAVLEGYILFKITVYIRLLKQADYLDTVLVKKQDERLNYIKLKTNALTMKILIYAGGIALITAGFINRFMFYTLLSVLVFLLLVYLFVYLYYIKKY</sequence>
<keyword evidence="1" id="KW-0472">Membrane</keyword>
<keyword evidence="1" id="KW-1133">Transmembrane helix</keyword>
<gene>
    <name evidence="2" type="ORF">IAD46_00305</name>
</gene>
<feature type="transmembrane region" description="Helical" evidence="1">
    <location>
        <begin position="52"/>
        <end position="70"/>
    </location>
</feature>
<reference evidence="2" key="2">
    <citation type="journal article" date="2021" name="PeerJ">
        <title>Extensive microbial diversity within the chicken gut microbiome revealed by metagenomics and culture.</title>
        <authorList>
            <person name="Gilroy R."/>
            <person name="Ravi A."/>
            <person name="Getino M."/>
            <person name="Pursley I."/>
            <person name="Horton D.L."/>
            <person name="Alikhan N.F."/>
            <person name="Baker D."/>
            <person name="Gharbi K."/>
            <person name="Hall N."/>
            <person name="Watson M."/>
            <person name="Adriaenssens E.M."/>
            <person name="Foster-Nyarko E."/>
            <person name="Jarju S."/>
            <person name="Secka A."/>
            <person name="Antonio M."/>
            <person name="Oren A."/>
            <person name="Chaudhuri R.R."/>
            <person name="La Ragione R."/>
            <person name="Hildebrand F."/>
            <person name="Pallen M.J."/>
        </authorList>
    </citation>
    <scope>NUCLEOTIDE SEQUENCE</scope>
    <source>
        <strain evidence="2">ChiW17-6978</strain>
    </source>
</reference>
<comment type="caution">
    <text evidence="2">The sequence shown here is derived from an EMBL/GenBank/DDBJ whole genome shotgun (WGS) entry which is preliminary data.</text>
</comment>
<dbReference type="EMBL" id="DVLF01000011">
    <property type="protein sequence ID" value="HIT49448.1"/>
    <property type="molecule type" value="Genomic_DNA"/>
</dbReference>
<feature type="transmembrane region" description="Helical" evidence="1">
    <location>
        <begin position="100"/>
        <end position="120"/>
    </location>
</feature>
<keyword evidence="1" id="KW-0812">Transmembrane</keyword>
<evidence type="ECO:0000256" key="1">
    <source>
        <dbReference type="SAM" id="Phobius"/>
    </source>
</evidence>
<dbReference type="AlphaFoldDB" id="A0A9D1GQA9"/>
<protein>
    <submittedName>
        <fullName evidence="2">Uncharacterized protein</fullName>
    </submittedName>
</protein>
<accession>A0A9D1GQA9</accession>
<evidence type="ECO:0000313" key="2">
    <source>
        <dbReference type="EMBL" id="HIT49448.1"/>
    </source>
</evidence>
<evidence type="ECO:0000313" key="3">
    <source>
        <dbReference type="Proteomes" id="UP000886758"/>
    </source>
</evidence>
<feature type="transmembrane region" description="Helical" evidence="1">
    <location>
        <begin position="12"/>
        <end position="32"/>
    </location>
</feature>
<organism evidence="2 3">
    <name type="scientific">Candidatus Pelethenecus faecipullorum</name>
    <dbReference type="NCBI Taxonomy" id="2840900"/>
    <lineage>
        <taxon>Bacteria</taxon>
        <taxon>Bacillati</taxon>
        <taxon>Mycoplasmatota</taxon>
        <taxon>Mollicutes</taxon>
        <taxon>Candidatus Pelethenecus</taxon>
    </lineage>
</organism>
<reference evidence="2" key="1">
    <citation type="submission" date="2020-10" db="EMBL/GenBank/DDBJ databases">
        <authorList>
            <person name="Gilroy R."/>
        </authorList>
    </citation>
    <scope>NUCLEOTIDE SEQUENCE</scope>
    <source>
        <strain evidence="2">ChiW17-6978</strain>
    </source>
</reference>
<dbReference type="Proteomes" id="UP000886758">
    <property type="component" value="Unassembled WGS sequence"/>
</dbReference>
<feature type="transmembrane region" description="Helical" evidence="1">
    <location>
        <begin position="126"/>
        <end position="146"/>
    </location>
</feature>
<proteinExistence type="predicted"/>
<name>A0A9D1GQA9_9MOLU</name>